<name>A0A183QA69_9TREM</name>
<evidence type="ECO:0000313" key="2">
    <source>
        <dbReference type="WBParaSite" id="SRDH1_57860.1"/>
    </source>
</evidence>
<reference evidence="2" key="2">
    <citation type="submission" date="2023-11" db="UniProtKB">
        <authorList>
            <consortium name="WormBaseParasite"/>
        </authorList>
    </citation>
    <scope>IDENTIFICATION</scope>
</reference>
<dbReference type="WBParaSite" id="SRDH1_57860.1">
    <property type="protein sequence ID" value="SRDH1_57860.1"/>
    <property type="gene ID" value="SRDH1_57860"/>
</dbReference>
<accession>A0A183QA69</accession>
<reference evidence="1" key="1">
    <citation type="submission" date="2022-06" db="EMBL/GenBank/DDBJ databases">
        <authorList>
            <person name="Berger JAMES D."/>
            <person name="Berger JAMES D."/>
        </authorList>
    </citation>
    <scope>NUCLEOTIDE SEQUENCE [LARGE SCALE GENOMIC DNA]</scope>
</reference>
<organism evidence="1 2">
    <name type="scientific">Schistosoma rodhaini</name>
    <dbReference type="NCBI Taxonomy" id="6188"/>
    <lineage>
        <taxon>Eukaryota</taxon>
        <taxon>Metazoa</taxon>
        <taxon>Spiralia</taxon>
        <taxon>Lophotrochozoa</taxon>
        <taxon>Platyhelminthes</taxon>
        <taxon>Trematoda</taxon>
        <taxon>Digenea</taxon>
        <taxon>Strigeidida</taxon>
        <taxon>Schistosomatoidea</taxon>
        <taxon>Schistosomatidae</taxon>
        <taxon>Schistosoma</taxon>
    </lineage>
</organism>
<proteinExistence type="predicted"/>
<keyword evidence="1" id="KW-1185">Reference proteome</keyword>
<dbReference type="AlphaFoldDB" id="A0A183QA69"/>
<evidence type="ECO:0000313" key="1">
    <source>
        <dbReference type="Proteomes" id="UP000050792"/>
    </source>
</evidence>
<sequence length="85" mass="9359">MSLILASPSSLSIVPYQQSNTTPLIPRLRTTSALTSIADPFTHFFGLTRPRSTVALMLQSKCHSLNSPIVSRSQSEVGSLYYIFQ</sequence>
<dbReference type="Proteomes" id="UP000050792">
    <property type="component" value="Unassembled WGS sequence"/>
</dbReference>
<protein>
    <submittedName>
        <fullName evidence="2">Secreted protein</fullName>
    </submittedName>
</protein>